<comment type="similarity">
    <text evidence="2">Belongs to the rickettsiale 17 kDa surface antigen family.</text>
</comment>
<keyword evidence="4" id="KW-0449">Lipoprotein</keyword>
<dbReference type="Pfam" id="PF16998">
    <property type="entry name" value="17kDa_Anti_2"/>
    <property type="match status" value="1"/>
</dbReference>
<organism evidence="8 9">
    <name type="scientific">Phenylobacterium soli</name>
    <dbReference type="NCBI Taxonomy" id="2170551"/>
    <lineage>
        <taxon>Bacteria</taxon>
        <taxon>Pseudomonadati</taxon>
        <taxon>Pseudomonadota</taxon>
        <taxon>Alphaproteobacteria</taxon>
        <taxon>Caulobacterales</taxon>
        <taxon>Caulobacteraceae</taxon>
        <taxon>Phenylobacterium</taxon>
    </lineage>
</organism>
<keyword evidence="9" id="KW-1185">Reference proteome</keyword>
<dbReference type="InterPro" id="IPR008816">
    <property type="entry name" value="Gly_zipper_2TM_dom"/>
</dbReference>
<dbReference type="InterPro" id="IPR032635">
    <property type="entry name" value="Anti_2"/>
</dbReference>
<evidence type="ECO:0000256" key="5">
    <source>
        <dbReference type="SAM" id="SignalP"/>
    </source>
</evidence>
<dbReference type="Pfam" id="PF05433">
    <property type="entry name" value="Rick_17kDa_Anti"/>
    <property type="match status" value="1"/>
</dbReference>
<name>A0A328AIW4_9CAUL</name>
<evidence type="ECO:0000256" key="2">
    <source>
        <dbReference type="ARBA" id="ARBA00008681"/>
    </source>
</evidence>
<dbReference type="RefSeq" id="WP_111528310.1">
    <property type="nucleotide sequence ID" value="NZ_JBHRSG010000004.1"/>
</dbReference>
<evidence type="ECO:0000256" key="1">
    <source>
        <dbReference type="ARBA" id="ARBA00004459"/>
    </source>
</evidence>
<dbReference type="PROSITE" id="PS51257">
    <property type="entry name" value="PROKAR_LIPOPROTEIN"/>
    <property type="match status" value="1"/>
</dbReference>
<keyword evidence="5" id="KW-0732">Signal</keyword>
<dbReference type="Proteomes" id="UP000249254">
    <property type="component" value="Unassembled WGS sequence"/>
</dbReference>
<evidence type="ECO:0000313" key="9">
    <source>
        <dbReference type="Proteomes" id="UP000249254"/>
    </source>
</evidence>
<evidence type="ECO:0000256" key="4">
    <source>
        <dbReference type="ARBA" id="ARBA00023288"/>
    </source>
</evidence>
<evidence type="ECO:0000313" key="8">
    <source>
        <dbReference type="EMBL" id="RAK54559.1"/>
    </source>
</evidence>
<accession>A0A328AIW4</accession>
<proteinExistence type="inferred from homology"/>
<feature type="signal peptide" evidence="5">
    <location>
        <begin position="1"/>
        <end position="21"/>
    </location>
</feature>
<protein>
    <recommendedName>
        <fullName evidence="3">17 kDa surface antigen</fullName>
    </recommendedName>
</protein>
<dbReference type="AlphaFoldDB" id="A0A328AIW4"/>
<reference evidence="9" key="1">
    <citation type="submission" date="2018-05" db="EMBL/GenBank/DDBJ databases">
        <authorList>
            <person name="Li X."/>
        </authorList>
    </citation>
    <scope>NUCLEOTIDE SEQUENCE [LARGE SCALE GENOMIC DNA]</scope>
    <source>
        <strain evidence="9">LX32</strain>
    </source>
</reference>
<evidence type="ECO:0000259" key="7">
    <source>
        <dbReference type="Pfam" id="PF16998"/>
    </source>
</evidence>
<comment type="subcellular location">
    <subcellularLocation>
        <location evidence="1">Cell outer membrane</location>
        <topology evidence="1">Lipid-anchor</topology>
    </subcellularLocation>
</comment>
<evidence type="ECO:0000256" key="3">
    <source>
        <dbReference type="ARBA" id="ARBA00015281"/>
    </source>
</evidence>
<dbReference type="OrthoDB" id="5402098at2"/>
<feature type="chain" id="PRO_5016434370" description="17 kDa surface antigen" evidence="5">
    <location>
        <begin position="22"/>
        <end position="164"/>
    </location>
</feature>
<sequence length="164" mass="17361">MTALKTLAAGLCALTLSGALAGCETLGDMSDREMTGTIVGGALGGVVGSQFGGRHTDRAMMTGLGVALGAYVGNRIGHAMDERDMARHDQAAQEAMWSHRSGQPYAWQGDNASGRVAPMADAYRDRDGRSCRRFNDTVTFRDGYRRSVEGTACLNADGQWVVVG</sequence>
<evidence type="ECO:0000259" key="6">
    <source>
        <dbReference type="Pfam" id="PF05433"/>
    </source>
</evidence>
<feature type="domain" description="Surface antigen" evidence="7">
    <location>
        <begin position="84"/>
        <end position="163"/>
    </location>
</feature>
<feature type="domain" description="Glycine zipper 2TM" evidence="6">
    <location>
        <begin position="36"/>
        <end position="77"/>
    </location>
</feature>
<comment type="caution">
    <text evidence="8">The sequence shown here is derived from an EMBL/GenBank/DDBJ whole genome shotgun (WGS) entry which is preliminary data.</text>
</comment>
<dbReference type="EMBL" id="QFYQ01000001">
    <property type="protein sequence ID" value="RAK54559.1"/>
    <property type="molecule type" value="Genomic_DNA"/>
</dbReference>
<dbReference type="GO" id="GO:0009279">
    <property type="term" value="C:cell outer membrane"/>
    <property type="evidence" value="ECO:0007669"/>
    <property type="project" value="UniProtKB-SubCell"/>
</dbReference>
<gene>
    <name evidence="8" type="ORF">DJ017_08500</name>
</gene>